<name>A0A7W4Z7M4_9GAMM</name>
<dbReference type="InterPro" id="IPR017937">
    <property type="entry name" value="Thioredoxin_CS"/>
</dbReference>
<dbReference type="GO" id="GO:0015036">
    <property type="term" value="F:disulfide oxidoreductase activity"/>
    <property type="evidence" value="ECO:0007669"/>
    <property type="project" value="UniProtKB-ARBA"/>
</dbReference>
<keyword evidence="1" id="KW-0676">Redox-active center</keyword>
<feature type="chain" id="PRO_5030678451" evidence="2">
    <location>
        <begin position="22"/>
        <end position="141"/>
    </location>
</feature>
<reference evidence="4 5" key="1">
    <citation type="submission" date="2020-08" db="EMBL/GenBank/DDBJ databases">
        <title>Genomic Encyclopedia of Type Strains, Phase III (KMG-III): the genomes of soil and plant-associated and newly described type strains.</title>
        <authorList>
            <person name="Whitman W."/>
        </authorList>
    </citation>
    <scope>NUCLEOTIDE SEQUENCE [LARGE SCALE GENOMIC DNA]</scope>
    <source>
        <strain evidence="4 5">CECT 8799</strain>
    </source>
</reference>
<gene>
    <name evidence="4" type="ORF">FHS09_000716</name>
</gene>
<feature type="domain" description="Thioredoxin" evidence="3">
    <location>
        <begin position="10"/>
        <end position="134"/>
    </location>
</feature>
<dbReference type="PROSITE" id="PS51352">
    <property type="entry name" value="THIOREDOXIN_2"/>
    <property type="match status" value="1"/>
</dbReference>
<dbReference type="AlphaFoldDB" id="A0A7W4Z7M4"/>
<evidence type="ECO:0000259" key="3">
    <source>
        <dbReference type="PROSITE" id="PS51352"/>
    </source>
</evidence>
<evidence type="ECO:0000256" key="1">
    <source>
        <dbReference type="ARBA" id="ARBA00023284"/>
    </source>
</evidence>
<dbReference type="RefSeq" id="WP_183456715.1">
    <property type="nucleotide sequence ID" value="NZ_JACHWZ010000002.1"/>
</dbReference>
<dbReference type="Proteomes" id="UP000535937">
    <property type="component" value="Unassembled WGS sequence"/>
</dbReference>
<organism evidence="4 5">
    <name type="scientific">Microbulbifer rhizosphaerae</name>
    <dbReference type="NCBI Taxonomy" id="1562603"/>
    <lineage>
        <taxon>Bacteria</taxon>
        <taxon>Pseudomonadati</taxon>
        <taxon>Pseudomonadota</taxon>
        <taxon>Gammaproteobacteria</taxon>
        <taxon>Cellvibrionales</taxon>
        <taxon>Microbulbiferaceae</taxon>
        <taxon>Microbulbifer</taxon>
    </lineage>
</organism>
<proteinExistence type="predicted"/>
<dbReference type="Gene3D" id="3.40.30.10">
    <property type="entry name" value="Glutaredoxin"/>
    <property type="match status" value="1"/>
</dbReference>
<dbReference type="InterPro" id="IPR036249">
    <property type="entry name" value="Thioredoxin-like_sf"/>
</dbReference>
<dbReference type="Pfam" id="PF00085">
    <property type="entry name" value="Thioredoxin"/>
    <property type="match status" value="1"/>
</dbReference>
<feature type="signal peptide" evidence="2">
    <location>
        <begin position="1"/>
        <end position="21"/>
    </location>
</feature>
<comment type="caution">
    <text evidence="4">The sequence shown here is derived from an EMBL/GenBank/DDBJ whole genome shotgun (WGS) entry which is preliminary data.</text>
</comment>
<dbReference type="CDD" id="cd02947">
    <property type="entry name" value="TRX_family"/>
    <property type="match status" value="1"/>
</dbReference>
<accession>A0A7W4Z7M4</accession>
<dbReference type="SUPFAM" id="SSF52833">
    <property type="entry name" value="Thioredoxin-like"/>
    <property type="match status" value="1"/>
</dbReference>
<sequence length="141" mass="15517">MKQLIAALLLLPGLVAGAVAAEEPSAEVNKESFSKERFEALKAAGQVVLVDVYAGWCPTCAKQQEVIQQYREDNPGKEFHVLEVDFDKDKQWVRHFRAPRQSTLLLYAGEQQMWFGVAETRPDVIAAELDKALAAAAEGGS</sequence>
<keyword evidence="2" id="KW-0732">Signal</keyword>
<evidence type="ECO:0000313" key="4">
    <source>
        <dbReference type="EMBL" id="MBB3059908.1"/>
    </source>
</evidence>
<evidence type="ECO:0000256" key="2">
    <source>
        <dbReference type="SAM" id="SignalP"/>
    </source>
</evidence>
<evidence type="ECO:0000313" key="5">
    <source>
        <dbReference type="Proteomes" id="UP000535937"/>
    </source>
</evidence>
<dbReference type="PROSITE" id="PS00194">
    <property type="entry name" value="THIOREDOXIN_1"/>
    <property type="match status" value="1"/>
</dbReference>
<protein>
    <submittedName>
        <fullName evidence="4">Thiol-disulfide isomerase/thioredoxin</fullName>
    </submittedName>
</protein>
<keyword evidence="5" id="KW-1185">Reference proteome</keyword>
<dbReference type="EMBL" id="JACHWZ010000002">
    <property type="protein sequence ID" value="MBB3059908.1"/>
    <property type="molecule type" value="Genomic_DNA"/>
</dbReference>
<keyword evidence="4" id="KW-0413">Isomerase</keyword>
<dbReference type="InterPro" id="IPR013766">
    <property type="entry name" value="Thioredoxin_domain"/>
</dbReference>
<dbReference type="GO" id="GO:0016853">
    <property type="term" value="F:isomerase activity"/>
    <property type="evidence" value="ECO:0007669"/>
    <property type="project" value="UniProtKB-KW"/>
</dbReference>